<evidence type="ECO:0000313" key="2">
    <source>
        <dbReference type="EMBL" id="KAK8871481.1"/>
    </source>
</evidence>
<dbReference type="Proteomes" id="UP001470230">
    <property type="component" value="Unassembled WGS sequence"/>
</dbReference>
<proteinExistence type="predicted"/>
<name>A0ABR2J1P5_9EUKA</name>
<feature type="compositionally biased region" description="Low complexity" evidence="1">
    <location>
        <begin position="37"/>
        <end position="47"/>
    </location>
</feature>
<dbReference type="EMBL" id="JAPFFF010000013">
    <property type="protein sequence ID" value="KAK8871481.1"/>
    <property type="molecule type" value="Genomic_DNA"/>
</dbReference>
<sequence length="192" mass="22411">MKMRKNYLINRRFKDYYINNFIQNISNSDDTELKSDYSYSNNESYNDNDNELKNKSDTFNDNDDNSNNNNRTFDGNDLDIIFDSSKTTRNGITNLKTYNTIRDRGALGYVTSYLDGSHRMYQCSVLHYNNADYQCKICKRAKDLESVVEYNIHKFDVEHLKQTTLNVQKTPLVTKKKGVLDPIIDSLSYLVA</sequence>
<evidence type="ECO:0000313" key="3">
    <source>
        <dbReference type="Proteomes" id="UP001470230"/>
    </source>
</evidence>
<accession>A0ABR2J1P5</accession>
<gene>
    <name evidence="2" type="ORF">M9Y10_007210</name>
</gene>
<keyword evidence="3" id="KW-1185">Reference proteome</keyword>
<feature type="region of interest" description="Disordered" evidence="1">
    <location>
        <begin position="37"/>
        <end position="71"/>
    </location>
</feature>
<evidence type="ECO:0000256" key="1">
    <source>
        <dbReference type="SAM" id="MobiDB-lite"/>
    </source>
</evidence>
<comment type="caution">
    <text evidence="2">The sequence shown here is derived from an EMBL/GenBank/DDBJ whole genome shotgun (WGS) entry which is preliminary data.</text>
</comment>
<organism evidence="2 3">
    <name type="scientific">Tritrichomonas musculus</name>
    <dbReference type="NCBI Taxonomy" id="1915356"/>
    <lineage>
        <taxon>Eukaryota</taxon>
        <taxon>Metamonada</taxon>
        <taxon>Parabasalia</taxon>
        <taxon>Tritrichomonadida</taxon>
        <taxon>Tritrichomonadidae</taxon>
        <taxon>Tritrichomonas</taxon>
    </lineage>
</organism>
<protein>
    <submittedName>
        <fullName evidence="2">Uncharacterized protein</fullName>
    </submittedName>
</protein>
<reference evidence="2 3" key="1">
    <citation type="submission" date="2024-04" db="EMBL/GenBank/DDBJ databases">
        <title>Tritrichomonas musculus Genome.</title>
        <authorList>
            <person name="Alves-Ferreira E."/>
            <person name="Grigg M."/>
            <person name="Lorenzi H."/>
            <person name="Galac M."/>
        </authorList>
    </citation>
    <scope>NUCLEOTIDE SEQUENCE [LARGE SCALE GENOMIC DNA]</scope>
    <source>
        <strain evidence="2 3">EAF2021</strain>
    </source>
</reference>